<sequence>MKKPLVFEVQEFASIFGGQVSFSSLGMAYEAWLGEGYGSL</sequence>
<dbReference type="AlphaFoldDB" id="A0AAV5LM12"/>
<keyword evidence="2" id="KW-1185">Reference proteome</keyword>
<dbReference type="EMBL" id="BPVZ01000128">
    <property type="protein sequence ID" value="GKV38483.1"/>
    <property type="molecule type" value="Genomic_DNA"/>
</dbReference>
<proteinExistence type="predicted"/>
<evidence type="ECO:0000313" key="2">
    <source>
        <dbReference type="Proteomes" id="UP001054252"/>
    </source>
</evidence>
<protein>
    <submittedName>
        <fullName evidence="1">Uncharacterized protein</fullName>
    </submittedName>
</protein>
<reference evidence="1 2" key="1">
    <citation type="journal article" date="2021" name="Commun. Biol.">
        <title>The genome of Shorea leprosula (Dipterocarpaceae) highlights the ecological relevance of drought in aseasonal tropical rainforests.</title>
        <authorList>
            <person name="Ng K.K.S."/>
            <person name="Kobayashi M.J."/>
            <person name="Fawcett J.A."/>
            <person name="Hatakeyama M."/>
            <person name="Paape T."/>
            <person name="Ng C.H."/>
            <person name="Ang C.C."/>
            <person name="Tnah L.H."/>
            <person name="Lee C.T."/>
            <person name="Nishiyama T."/>
            <person name="Sese J."/>
            <person name="O'Brien M.J."/>
            <person name="Copetti D."/>
            <person name="Mohd Noor M.I."/>
            <person name="Ong R.C."/>
            <person name="Putra M."/>
            <person name="Sireger I.Z."/>
            <person name="Indrioko S."/>
            <person name="Kosugi Y."/>
            <person name="Izuno A."/>
            <person name="Isagi Y."/>
            <person name="Lee S.L."/>
            <person name="Shimizu K.K."/>
        </authorList>
    </citation>
    <scope>NUCLEOTIDE SEQUENCE [LARGE SCALE GENOMIC DNA]</scope>
    <source>
        <strain evidence="1">214</strain>
    </source>
</reference>
<organism evidence="1 2">
    <name type="scientific">Rubroshorea leprosula</name>
    <dbReference type="NCBI Taxonomy" id="152421"/>
    <lineage>
        <taxon>Eukaryota</taxon>
        <taxon>Viridiplantae</taxon>
        <taxon>Streptophyta</taxon>
        <taxon>Embryophyta</taxon>
        <taxon>Tracheophyta</taxon>
        <taxon>Spermatophyta</taxon>
        <taxon>Magnoliopsida</taxon>
        <taxon>eudicotyledons</taxon>
        <taxon>Gunneridae</taxon>
        <taxon>Pentapetalae</taxon>
        <taxon>rosids</taxon>
        <taxon>malvids</taxon>
        <taxon>Malvales</taxon>
        <taxon>Dipterocarpaceae</taxon>
        <taxon>Rubroshorea</taxon>
    </lineage>
</organism>
<name>A0AAV5LM12_9ROSI</name>
<comment type="caution">
    <text evidence="1">The sequence shown here is derived from an EMBL/GenBank/DDBJ whole genome shotgun (WGS) entry which is preliminary data.</text>
</comment>
<evidence type="ECO:0000313" key="1">
    <source>
        <dbReference type="EMBL" id="GKV38483.1"/>
    </source>
</evidence>
<dbReference type="Proteomes" id="UP001054252">
    <property type="component" value="Unassembled WGS sequence"/>
</dbReference>
<accession>A0AAV5LM12</accession>
<gene>
    <name evidence="1" type="ORF">SLEP1_g46394</name>
</gene>